<evidence type="ECO:0000313" key="1">
    <source>
        <dbReference type="EMBL" id="QDL08925.1"/>
    </source>
</evidence>
<accession>A0A856MCB1</accession>
<gene>
    <name evidence="1" type="ORF">DP114_14365</name>
</gene>
<dbReference type="RefSeq" id="WP_169267857.1">
    <property type="nucleotide sequence ID" value="NZ_CAWOXK010000001.1"/>
</dbReference>
<name>A0A856MCB1_9CYAN</name>
<dbReference type="AlphaFoldDB" id="A0A856MCB1"/>
<evidence type="ECO:0000313" key="2">
    <source>
        <dbReference type="Proteomes" id="UP000503129"/>
    </source>
</evidence>
<dbReference type="Proteomes" id="UP000503129">
    <property type="component" value="Chromosome"/>
</dbReference>
<dbReference type="KEGG" id="bsen:DP114_14365"/>
<sequence>MAYQERLKPWAVINSVSPSERVVISRHRSRVDAEEYLRLLREQKPTSKHEIVFGLVEEKV</sequence>
<proteinExistence type="predicted"/>
<dbReference type="EMBL" id="CP030118">
    <property type="protein sequence ID" value="QDL08925.1"/>
    <property type="molecule type" value="Genomic_DNA"/>
</dbReference>
<organism evidence="1 2">
    <name type="scientific">Brasilonema sennae CENA114</name>
    <dbReference type="NCBI Taxonomy" id="415709"/>
    <lineage>
        <taxon>Bacteria</taxon>
        <taxon>Bacillati</taxon>
        <taxon>Cyanobacteriota</taxon>
        <taxon>Cyanophyceae</taxon>
        <taxon>Nostocales</taxon>
        <taxon>Scytonemataceae</taxon>
        <taxon>Brasilonema</taxon>
        <taxon>Bromeliae group (in: Brasilonema)</taxon>
    </lineage>
</organism>
<keyword evidence="2" id="KW-1185">Reference proteome</keyword>
<protein>
    <submittedName>
        <fullName evidence="1">Uncharacterized protein</fullName>
    </submittedName>
</protein>
<reference evidence="1 2" key="1">
    <citation type="submission" date="2018-06" db="EMBL/GenBank/DDBJ databases">
        <title>Comparative genomics of Brasilonema spp. strains.</title>
        <authorList>
            <person name="Alvarenga D.O."/>
            <person name="Fiore M.F."/>
            <person name="Varani A.M."/>
        </authorList>
    </citation>
    <scope>NUCLEOTIDE SEQUENCE [LARGE SCALE GENOMIC DNA]</scope>
    <source>
        <strain evidence="1 2">CENA114</strain>
    </source>
</reference>